<name>A0A956NGW7_UNCEI</name>
<dbReference type="Proteomes" id="UP000739538">
    <property type="component" value="Unassembled WGS sequence"/>
</dbReference>
<proteinExistence type="predicted"/>
<protein>
    <submittedName>
        <fullName evidence="1">Uncharacterized protein</fullName>
    </submittedName>
</protein>
<dbReference type="AlphaFoldDB" id="A0A956NGW7"/>
<gene>
    <name evidence="1" type="ORF">KDA27_23300</name>
</gene>
<organism evidence="1 2">
    <name type="scientific">Eiseniibacteriota bacterium</name>
    <dbReference type="NCBI Taxonomy" id="2212470"/>
    <lineage>
        <taxon>Bacteria</taxon>
        <taxon>Candidatus Eiseniibacteriota</taxon>
    </lineage>
</organism>
<sequence length="53" mass="5605">MKVHLGSGPCLDRAIVVLDLLSVGQVNYRLFDSGTDYTTGTPLIEGPLARTSG</sequence>
<accession>A0A956NGW7</accession>
<dbReference type="EMBL" id="JAGQHS010000206">
    <property type="protein sequence ID" value="MCA9758739.1"/>
    <property type="molecule type" value="Genomic_DNA"/>
</dbReference>
<reference evidence="1" key="1">
    <citation type="submission" date="2020-04" db="EMBL/GenBank/DDBJ databases">
        <authorList>
            <person name="Zhang T."/>
        </authorList>
    </citation>
    <scope>NUCLEOTIDE SEQUENCE</scope>
    <source>
        <strain evidence="1">HKST-UBA02</strain>
    </source>
</reference>
<evidence type="ECO:0000313" key="2">
    <source>
        <dbReference type="Proteomes" id="UP000739538"/>
    </source>
</evidence>
<comment type="caution">
    <text evidence="1">The sequence shown here is derived from an EMBL/GenBank/DDBJ whole genome shotgun (WGS) entry which is preliminary data.</text>
</comment>
<evidence type="ECO:0000313" key="1">
    <source>
        <dbReference type="EMBL" id="MCA9758739.1"/>
    </source>
</evidence>
<reference evidence="1" key="2">
    <citation type="journal article" date="2021" name="Microbiome">
        <title>Successional dynamics and alternative stable states in a saline activated sludge microbial community over 9 years.</title>
        <authorList>
            <person name="Wang Y."/>
            <person name="Ye J."/>
            <person name="Ju F."/>
            <person name="Liu L."/>
            <person name="Boyd J.A."/>
            <person name="Deng Y."/>
            <person name="Parks D.H."/>
            <person name="Jiang X."/>
            <person name="Yin X."/>
            <person name="Woodcroft B.J."/>
            <person name="Tyson G.W."/>
            <person name="Hugenholtz P."/>
            <person name="Polz M.F."/>
            <person name="Zhang T."/>
        </authorList>
    </citation>
    <scope>NUCLEOTIDE SEQUENCE</scope>
    <source>
        <strain evidence="1">HKST-UBA02</strain>
    </source>
</reference>